<gene>
    <name evidence="2" type="ORF">ERS013165_02937</name>
    <name evidence="3" type="ORF">ERS013200_02886</name>
</gene>
<evidence type="ECO:0000313" key="4">
    <source>
        <dbReference type="Proteomes" id="UP000041770"/>
    </source>
</evidence>
<name>A0A656A8X6_VIBCL</name>
<dbReference type="Proteomes" id="UP000044806">
    <property type="component" value="Unassembled WGS sequence"/>
</dbReference>
<keyword evidence="1" id="KW-0812">Transmembrane</keyword>
<keyword evidence="1" id="KW-0472">Membrane</keyword>
<protein>
    <submittedName>
        <fullName evidence="3">Uncharacterized protein</fullName>
    </submittedName>
</protein>
<evidence type="ECO:0000313" key="5">
    <source>
        <dbReference type="Proteomes" id="UP000044806"/>
    </source>
</evidence>
<dbReference type="AlphaFoldDB" id="A0A656A8X6"/>
<dbReference type="EMBL" id="CWQY01000022">
    <property type="protein sequence ID" value="CSD01239.1"/>
    <property type="molecule type" value="Genomic_DNA"/>
</dbReference>
<organism evidence="3 4">
    <name type="scientific">Vibrio cholerae</name>
    <dbReference type="NCBI Taxonomy" id="666"/>
    <lineage>
        <taxon>Bacteria</taxon>
        <taxon>Pseudomonadati</taxon>
        <taxon>Pseudomonadota</taxon>
        <taxon>Gammaproteobacteria</taxon>
        <taxon>Vibrionales</taxon>
        <taxon>Vibrionaceae</taxon>
        <taxon>Vibrio</taxon>
    </lineage>
</organism>
<evidence type="ECO:0000256" key="1">
    <source>
        <dbReference type="SAM" id="Phobius"/>
    </source>
</evidence>
<reference evidence="4 5" key="1">
    <citation type="submission" date="2015-07" db="EMBL/GenBank/DDBJ databases">
        <authorList>
            <consortium name="Pathogen Informatics"/>
        </authorList>
    </citation>
    <scope>NUCLEOTIDE SEQUENCE [LARGE SCALE GENOMIC DNA]</scope>
    <source>
        <strain evidence="3 4">A316</strain>
        <strain evidence="2 5">A51</strain>
    </source>
</reference>
<feature type="transmembrane region" description="Helical" evidence="1">
    <location>
        <begin position="158"/>
        <end position="179"/>
    </location>
</feature>
<keyword evidence="1" id="KW-1133">Transmembrane helix</keyword>
<dbReference type="EMBL" id="CWOW01000017">
    <property type="protein sequence ID" value="CSA97117.1"/>
    <property type="molecule type" value="Genomic_DNA"/>
</dbReference>
<evidence type="ECO:0000313" key="3">
    <source>
        <dbReference type="EMBL" id="CSD01239.1"/>
    </source>
</evidence>
<accession>A0A656A8X6</accession>
<evidence type="ECO:0000313" key="2">
    <source>
        <dbReference type="EMBL" id="CSA97117.1"/>
    </source>
</evidence>
<sequence length="183" mass="20065">MASVSSSKSCSSNTSTSCVRNVLAKASCSTPAASTASTSSNKSSWQLEGVKWVSARSGRFSNTRRSCPTSEPTYKRFIGFPSSLLCHPLRCVGSDGLSLSYLQRCWLRSFTPVAVFIYAHGDVLSCCLPATPSSLGITSILLANSSVRYSYEEIFMKLQVGFVLLNFALFLFFRLFVFFDCDF</sequence>
<dbReference type="Proteomes" id="UP000041770">
    <property type="component" value="Unassembled WGS sequence"/>
</dbReference>
<proteinExistence type="predicted"/>